<dbReference type="AlphaFoldDB" id="A0A062VJ00"/>
<sequence length="186" mass="20416">MILAPQPLIVFVTALSVGLGACQQASPPDAAYVEWCKTEFEVARALTSDVNDLVMQHIPPTPLFSAADFESEEAFFEFLNERAANPPAPTVLPADIAALYEENEKVWWQLNRIRSSFSDSPLPPNDASNGLFADPKAALDQRDTVISRKREMQNKGEKAASLLPALEKCAERLPSNKSEGCFDACF</sequence>
<reference evidence="1 2" key="1">
    <citation type="journal article" date="2014" name="Antonie Van Leeuwenhoek">
        <title>Hyphomonas beringensis sp. nov. and Hyphomonas chukchiensis sp. nov., isolated from surface seawater of the Bering Sea and Chukchi Sea.</title>
        <authorList>
            <person name="Li C."/>
            <person name="Lai Q."/>
            <person name="Li G."/>
            <person name="Dong C."/>
            <person name="Wang J."/>
            <person name="Liao Y."/>
            <person name="Shao Z."/>
        </authorList>
    </citation>
    <scope>NUCLEOTIDE SEQUENCE [LARGE SCALE GENOMIC DNA]</scope>
    <source>
        <strain evidence="1 2">PS728</strain>
    </source>
</reference>
<comment type="caution">
    <text evidence="1">The sequence shown here is derived from an EMBL/GenBank/DDBJ whole genome shotgun (WGS) entry which is preliminary data.</text>
</comment>
<evidence type="ECO:0000313" key="1">
    <source>
        <dbReference type="EMBL" id="KCZ98056.1"/>
    </source>
</evidence>
<keyword evidence="2" id="KW-1185">Reference proteome</keyword>
<name>A0A062VJ00_9PROT</name>
<accession>A0A062VJ00</accession>
<organism evidence="1 2">
    <name type="scientific">Hyphomonas polymorpha PS728</name>
    <dbReference type="NCBI Taxonomy" id="1280954"/>
    <lineage>
        <taxon>Bacteria</taxon>
        <taxon>Pseudomonadati</taxon>
        <taxon>Pseudomonadota</taxon>
        <taxon>Alphaproteobacteria</taxon>
        <taxon>Hyphomonadales</taxon>
        <taxon>Hyphomonadaceae</taxon>
        <taxon>Hyphomonas</taxon>
    </lineage>
</organism>
<gene>
    <name evidence="1" type="ORF">HPO_12098</name>
</gene>
<evidence type="ECO:0000313" key="2">
    <source>
        <dbReference type="Proteomes" id="UP000027100"/>
    </source>
</evidence>
<dbReference type="RefSeq" id="WP_035599056.1">
    <property type="nucleotide sequence ID" value="NZ_ARYM01000013.1"/>
</dbReference>
<dbReference type="Proteomes" id="UP000027100">
    <property type="component" value="Unassembled WGS sequence"/>
</dbReference>
<dbReference type="STRING" id="1280954.HPO_12098"/>
<dbReference type="EMBL" id="ARYM01000013">
    <property type="protein sequence ID" value="KCZ98056.1"/>
    <property type="molecule type" value="Genomic_DNA"/>
</dbReference>
<proteinExistence type="predicted"/>
<protein>
    <submittedName>
        <fullName evidence="1">Uncharacterized protein</fullName>
    </submittedName>
</protein>